<dbReference type="PANTHER" id="PTHR35908">
    <property type="entry name" value="HYPOTHETICAL FUSION PROTEIN"/>
    <property type="match status" value="1"/>
</dbReference>
<dbReference type="Gene3D" id="3.10.180.10">
    <property type="entry name" value="2,3-Dihydroxybiphenyl 1,2-Dioxygenase, domain 1"/>
    <property type="match status" value="1"/>
</dbReference>
<evidence type="ECO:0000313" key="2">
    <source>
        <dbReference type="EMBL" id="GEA83609.1"/>
    </source>
</evidence>
<comment type="caution">
    <text evidence="2">The sequence shown here is derived from an EMBL/GenBank/DDBJ whole genome shotgun (WGS) entry which is preliminary data.</text>
</comment>
<dbReference type="RefSeq" id="WP_141369184.1">
    <property type="nucleotide sequence ID" value="NZ_BJLQ01000006.1"/>
</dbReference>
<dbReference type="InterPro" id="IPR041581">
    <property type="entry name" value="Glyoxalase_6"/>
</dbReference>
<dbReference type="EMBL" id="BJLQ01000006">
    <property type="protein sequence ID" value="GEA83609.1"/>
    <property type="molecule type" value="Genomic_DNA"/>
</dbReference>
<dbReference type="AlphaFoldDB" id="A0A4Y3KGS4"/>
<organism evidence="2 3">
    <name type="scientific">Cellulomonas gelida</name>
    <dbReference type="NCBI Taxonomy" id="1712"/>
    <lineage>
        <taxon>Bacteria</taxon>
        <taxon>Bacillati</taxon>
        <taxon>Actinomycetota</taxon>
        <taxon>Actinomycetes</taxon>
        <taxon>Micrococcales</taxon>
        <taxon>Cellulomonadaceae</taxon>
        <taxon>Cellulomonas</taxon>
    </lineage>
</organism>
<dbReference type="InterPro" id="IPR029068">
    <property type="entry name" value="Glyas_Bleomycin-R_OHBP_Dase"/>
</dbReference>
<dbReference type="SUPFAM" id="SSF54593">
    <property type="entry name" value="Glyoxalase/Bleomycin resistance protein/Dihydroxybiphenyl dioxygenase"/>
    <property type="match status" value="1"/>
</dbReference>
<reference evidence="2 3" key="1">
    <citation type="submission" date="2019-06" db="EMBL/GenBank/DDBJ databases">
        <title>Whole genome shotgun sequence of Cellulomonas gelida NBRC 3748.</title>
        <authorList>
            <person name="Hosoyama A."/>
            <person name="Uohara A."/>
            <person name="Ohji S."/>
            <person name="Ichikawa N."/>
        </authorList>
    </citation>
    <scope>NUCLEOTIDE SEQUENCE [LARGE SCALE GENOMIC DNA]</scope>
    <source>
        <strain evidence="2 3">NBRC 3748</strain>
    </source>
</reference>
<dbReference type="OrthoDB" id="1645442at2"/>
<gene>
    <name evidence="2" type="ORF">CGE01nite_08600</name>
</gene>
<dbReference type="CDD" id="cd06587">
    <property type="entry name" value="VOC"/>
    <property type="match status" value="1"/>
</dbReference>
<evidence type="ECO:0000259" key="1">
    <source>
        <dbReference type="Pfam" id="PF18029"/>
    </source>
</evidence>
<dbReference type="PANTHER" id="PTHR35908:SF1">
    <property type="entry name" value="CONSERVED PROTEIN"/>
    <property type="match status" value="1"/>
</dbReference>
<evidence type="ECO:0000313" key="3">
    <source>
        <dbReference type="Proteomes" id="UP000320461"/>
    </source>
</evidence>
<name>A0A4Y3KGS4_9CELL</name>
<keyword evidence="3" id="KW-1185">Reference proteome</keyword>
<proteinExistence type="predicted"/>
<dbReference type="Pfam" id="PF18029">
    <property type="entry name" value="Glyoxalase_6"/>
    <property type="match status" value="1"/>
</dbReference>
<dbReference type="Proteomes" id="UP000320461">
    <property type="component" value="Unassembled WGS sequence"/>
</dbReference>
<feature type="domain" description="Glyoxalase-like" evidence="1">
    <location>
        <begin position="11"/>
        <end position="131"/>
    </location>
</feature>
<accession>A0A4Y3KGS4</accession>
<sequence length="132" mass="14178">MDRPSLHATSVTIGTDDPALLADFYARLLGGRVTAQDPPHGDDAGWAQVATGDPGRPGLTLNFEHERQFRRPTWPASPDGQNATQHLDVLVEDLAAATAWAIRCGAVLATAQPQQDVRVLLDPSGHPFCLFT</sequence>
<protein>
    <submittedName>
        <fullName evidence="2">Glyoxalase</fullName>
    </submittedName>
</protein>